<name>A0AA96WFN8_9CYAN</name>
<dbReference type="RefSeq" id="WP_316430381.1">
    <property type="nucleotide sequence ID" value="NZ_CP053586.1"/>
</dbReference>
<dbReference type="AlphaFoldDB" id="A0AA96WFN8"/>
<protein>
    <submittedName>
        <fullName evidence="1">Uncharacterized protein</fullName>
    </submittedName>
</protein>
<gene>
    <name evidence="1" type="ORF">HJG54_17860</name>
</gene>
<sequence>MAKRIKLGMDWFSWPVWNVDDSGDVNPNKLPISQKLMSDLIAWQKAYNANFNRDCPHESDFPSEKAANSWYKEGIMLWMRMVDELSPYLEYEVFYPFDYQGKKQLFKHPNELPGELRTKWLNDNNTDSQS</sequence>
<accession>A0AA96WFN8</accession>
<dbReference type="EMBL" id="CP053586">
    <property type="protein sequence ID" value="WNZ24533.1"/>
    <property type="molecule type" value="Genomic_DNA"/>
</dbReference>
<organism evidence="1">
    <name type="scientific">Leptolyngbya sp. NK1-12</name>
    <dbReference type="NCBI Taxonomy" id="2547451"/>
    <lineage>
        <taxon>Bacteria</taxon>
        <taxon>Bacillati</taxon>
        <taxon>Cyanobacteriota</taxon>
        <taxon>Cyanophyceae</taxon>
        <taxon>Leptolyngbyales</taxon>
        <taxon>Leptolyngbyaceae</taxon>
        <taxon>Leptolyngbya group</taxon>
        <taxon>Leptolyngbya</taxon>
    </lineage>
</organism>
<reference evidence="1" key="1">
    <citation type="submission" date="2020-05" db="EMBL/GenBank/DDBJ databases">
        <authorList>
            <person name="Zhu T."/>
            <person name="Keshari N."/>
            <person name="Lu X."/>
        </authorList>
    </citation>
    <scope>NUCLEOTIDE SEQUENCE</scope>
    <source>
        <strain evidence="1">NK1-12</strain>
    </source>
</reference>
<evidence type="ECO:0000313" key="1">
    <source>
        <dbReference type="EMBL" id="WNZ24533.1"/>
    </source>
</evidence>
<proteinExistence type="predicted"/>